<dbReference type="OMA" id="ELWLYSV"/>
<accession>C5FC64</accession>
<keyword evidence="3" id="KW-1185">Reference proteome</keyword>
<dbReference type="eggNOG" id="ENOG502SRG4">
    <property type="taxonomic scope" value="Eukaryota"/>
</dbReference>
<sequence>MKFLAAISASLALAGSATASPSPKTFGIMSLRSASPIHFGRVDASQSNIFLNYGDQGAICRVKPGGQKPSDAIFYLKDSILYLYTGSNPTQKVFLDRSGFGQGKMGYLTGDGPLPPRFEVEGWTIDQSGNLSFKGKGLLACPSSDPHITFWTVWVDAGIINPGGNKGCLGFSARTIPTKPVPCKYS</sequence>
<dbReference type="GeneID" id="9225412"/>
<proteinExistence type="predicted"/>
<dbReference type="EMBL" id="DS995701">
    <property type="protein sequence ID" value="EEQ27487.1"/>
    <property type="molecule type" value="Genomic_DNA"/>
</dbReference>
<evidence type="ECO:0000256" key="1">
    <source>
        <dbReference type="SAM" id="SignalP"/>
    </source>
</evidence>
<protein>
    <submittedName>
        <fullName evidence="2">Cell wall protein PhiA</fullName>
    </submittedName>
</protein>
<evidence type="ECO:0000313" key="3">
    <source>
        <dbReference type="Proteomes" id="UP000002035"/>
    </source>
</evidence>
<evidence type="ECO:0000313" key="2">
    <source>
        <dbReference type="EMBL" id="EEQ27487.1"/>
    </source>
</evidence>
<dbReference type="OrthoDB" id="4093325at2759"/>
<dbReference type="PANTHER" id="PTHR42047:SF1">
    <property type="entry name" value="PROTEIN, PUTATIVE (AFU_ORTHOLOGUE AFUA_6G03560)-RELATED"/>
    <property type="match status" value="1"/>
</dbReference>
<feature type="chain" id="PRO_5002950095" evidence="1">
    <location>
        <begin position="20"/>
        <end position="186"/>
    </location>
</feature>
<dbReference type="PANTHER" id="PTHR42047">
    <property type="entry name" value="PROTEIN, PUTATIVE (AFU_ORTHOLOGUE AFUA_6G03560)-RELATED"/>
    <property type="match status" value="1"/>
</dbReference>
<dbReference type="AlphaFoldDB" id="C5FC64"/>
<dbReference type="InterPro" id="IPR052820">
    <property type="entry name" value="PhiA_domain"/>
</dbReference>
<name>C5FC64_ARTOC</name>
<dbReference type="Proteomes" id="UP000002035">
    <property type="component" value="Unassembled WGS sequence"/>
</dbReference>
<dbReference type="HOGENOM" id="CLU_097238_0_0_1"/>
<feature type="signal peptide" evidence="1">
    <location>
        <begin position="1"/>
        <end position="19"/>
    </location>
</feature>
<gene>
    <name evidence="2" type="ORF">MCYG_00375</name>
</gene>
<organism evidence="2 3">
    <name type="scientific">Arthroderma otae (strain ATCC MYA-4605 / CBS 113480)</name>
    <name type="common">Microsporum canis</name>
    <dbReference type="NCBI Taxonomy" id="554155"/>
    <lineage>
        <taxon>Eukaryota</taxon>
        <taxon>Fungi</taxon>
        <taxon>Dikarya</taxon>
        <taxon>Ascomycota</taxon>
        <taxon>Pezizomycotina</taxon>
        <taxon>Eurotiomycetes</taxon>
        <taxon>Eurotiomycetidae</taxon>
        <taxon>Onygenales</taxon>
        <taxon>Arthrodermataceae</taxon>
        <taxon>Microsporum</taxon>
    </lineage>
</organism>
<reference evidence="3" key="1">
    <citation type="journal article" date="2012" name="MBio">
        <title>Comparative genome analysis of Trichophyton rubrum and related dermatophytes reveals candidate genes involved in infection.</title>
        <authorList>
            <person name="Martinez D.A."/>
            <person name="Oliver B.G."/>
            <person name="Graeser Y."/>
            <person name="Goldberg J.M."/>
            <person name="Li W."/>
            <person name="Martinez-Rossi N.M."/>
            <person name="Monod M."/>
            <person name="Shelest E."/>
            <person name="Barton R.C."/>
            <person name="Birch E."/>
            <person name="Brakhage A.A."/>
            <person name="Chen Z."/>
            <person name="Gurr S.J."/>
            <person name="Heiman D."/>
            <person name="Heitman J."/>
            <person name="Kosti I."/>
            <person name="Rossi A."/>
            <person name="Saif S."/>
            <person name="Samalova M."/>
            <person name="Saunders C.W."/>
            <person name="Shea T."/>
            <person name="Summerbell R.C."/>
            <person name="Xu J."/>
            <person name="Young S."/>
            <person name="Zeng Q."/>
            <person name="Birren B.W."/>
            <person name="Cuomo C.A."/>
            <person name="White T.C."/>
        </authorList>
    </citation>
    <scope>NUCLEOTIDE SEQUENCE [LARGE SCALE GENOMIC DNA]</scope>
    <source>
        <strain evidence="3">ATCC MYA-4605 / CBS 113480</strain>
    </source>
</reference>
<keyword evidence="1" id="KW-0732">Signal</keyword>
<dbReference type="VEuPathDB" id="FungiDB:MCYG_00375"/>
<dbReference type="RefSeq" id="XP_002850271.1">
    <property type="nucleotide sequence ID" value="XM_002850225.1"/>
</dbReference>